<dbReference type="AlphaFoldDB" id="A0A365PMC8"/>
<protein>
    <recommendedName>
        <fullName evidence="3">DUF2190 family protein</fullName>
    </recommendedName>
</protein>
<gene>
    <name evidence="1" type="ORF">DC346_01875</name>
</gene>
<evidence type="ECO:0000313" key="1">
    <source>
        <dbReference type="EMBL" id="RBA49805.1"/>
    </source>
</evidence>
<name>A0A365PMC8_ACIJU</name>
<dbReference type="RefSeq" id="WP_112986251.1">
    <property type="nucleotide sequence ID" value="NZ_CP131470.1"/>
</dbReference>
<evidence type="ECO:0000313" key="2">
    <source>
        <dbReference type="Proteomes" id="UP000253688"/>
    </source>
</evidence>
<evidence type="ECO:0008006" key="3">
    <source>
        <dbReference type="Google" id="ProtNLM"/>
    </source>
</evidence>
<accession>A0A365PMC8</accession>
<comment type="caution">
    <text evidence="1">The sequence shown here is derived from an EMBL/GenBank/DDBJ whole genome shotgun (WGS) entry which is preliminary data.</text>
</comment>
<dbReference type="Proteomes" id="UP000253688">
    <property type="component" value="Unassembled WGS sequence"/>
</dbReference>
<sequence length="111" mass="11357">MAVKVKCIIPSKQLEAAQTNQYIAANAKTMIDKVTVTNTTAAAVTFSCNVVPSGGVVGDANALIKDKSVASGETYLCPELVGHVLESGDAISMIASAATSLTIRASGREVT</sequence>
<proteinExistence type="predicted"/>
<organism evidence="1 2">
    <name type="scientific">Acinetobacter junii</name>
    <dbReference type="NCBI Taxonomy" id="40215"/>
    <lineage>
        <taxon>Bacteria</taxon>
        <taxon>Pseudomonadati</taxon>
        <taxon>Pseudomonadota</taxon>
        <taxon>Gammaproteobacteria</taxon>
        <taxon>Moraxellales</taxon>
        <taxon>Moraxellaceae</taxon>
        <taxon>Acinetobacter</taxon>
    </lineage>
</organism>
<reference evidence="1 2" key="1">
    <citation type="submission" date="2018-04" db="EMBL/GenBank/DDBJ databases">
        <title>Acinetobacter junii Genome sequencing and assembly.</title>
        <authorList>
            <person name="Su J."/>
            <person name="Rensing C."/>
            <person name="Mazhar H.S."/>
        </authorList>
    </citation>
    <scope>NUCLEOTIDE SEQUENCE [LARGE SCALE GENOMIC DNA]</scope>
    <source>
        <strain evidence="1 2">SC22</strain>
    </source>
</reference>
<dbReference type="EMBL" id="QEWH01000009">
    <property type="protein sequence ID" value="RBA49805.1"/>
    <property type="molecule type" value="Genomic_DNA"/>
</dbReference>